<protein>
    <submittedName>
        <fullName evidence="2">Uncharacterized protein</fullName>
    </submittedName>
</protein>
<reference evidence="2" key="1">
    <citation type="submission" date="2023-06" db="EMBL/GenBank/DDBJ databases">
        <title>Genome-scale phylogeny and comparative genomics of the fungal order Sordariales.</title>
        <authorList>
            <consortium name="Lawrence Berkeley National Laboratory"/>
            <person name="Hensen N."/>
            <person name="Bonometti L."/>
            <person name="Westerberg I."/>
            <person name="Brannstrom I.O."/>
            <person name="Guillou S."/>
            <person name="Cros-Aarteil S."/>
            <person name="Calhoun S."/>
            <person name="Haridas S."/>
            <person name="Kuo A."/>
            <person name="Mondo S."/>
            <person name="Pangilinan J."/>
            <person name="Riley R."/>
            <person name="Labutti K."/>
            <person name="Andreopoulos B."/>
            <person name="Lipzen A."/>
            <person name="Chen C."/>
            <person name="Yanf M."/>
            <person name="Daum C."/>
            <person name="Ng V."/>
            <person name="Clum A."/>
            <person name="Steindorff A."/>
            <person name="Ohm R."/>
            <person name="Martin F."/>
            <person name="Silar P."/>
            <person name="Natvig D."/>
            <person name="Lalanne C."/>
            <person name="Gautier V."/>
            <person name="Ament-Velasquez S.L."/>
            <person name="Kruys A."/>
            <person name="Hutchinson M.I."/>
            <person name="Powell A.J."/>
            <person name="Barry K."/>
            <person name="Miller A.N."/>
            <person name="Grigoriev I.V."/>
            <person name="Debuchy R."/>
            <person name="Gladieux P."/>
            <person name="Thoren M.H."/>
            <person name="Johannesson H."/>
        </authorList>
    </citation>
    <scope>NUCLEOTIDE SEQUENCE</scope>
    <source>
        <strain evidence="2">PSN4</strain>
    </source>
</reference>
<feature type="region of interest" description="Disordered" evidence="1">
    <location>
        <begin position="129"/>
        <end position="175"/>
    </location>
</feature>
<feature type="region of interest" description="Disordered" evidence="1">
    <location>
        <begin position="74"/>
        <end position="95"/>
    </location>
</feature>
<organism evidence="2 3">
    <name type="scientific">Echria macrotheca</name>
    <dbReference type="NCBI Taxonomy" id="438768"/>
    <lineage>
        <taxon>Eukaryota</taxon>
        <taxon>Fungi</taxon>
        <taxon>Dikarya</taxon>
        <taxon>Ascomycota</taxon>
        <taxon>Pezizomycotina</taxon>
        <taxon>Sordariomycetes</taxon>
        <taxon>Sordariomycetidae</taxon>
        <taxon>Sordariales</taxon>
        <taxon>Schizotheciaceae</taxon>
        <taxon>Echria</taxon>
    </lineage>
</organism>
<name>A0AAJ0BMR3_9PEZI</name>
<evidence type="ECO:0000313" key="3">
    <source>
        <dbReference type="Proteomes" id="UP001239445"/>
    </source>
</evidence>
<comment type="caution">
    <text evidence="2">The sequence shown here is derived from an EMBL/GenBank/DDBJ whole genome shotgun (WGS) entry which is preliminary data.</text>
</comment>
<accession>A0AAJ0BMR3</accession>
<sequence>MSSDVGRDASTSALIVAGADARRTEKKTRMVWCCRRESATCDGQLELKEASIFPHQIFSHCSGRRRLPPNRAMCKPNSAREQAPSLAPAPPSTHHPNICAQLRQFTTYRRLASTCAPIPLLAWRRMANDSNTLLPPPPQRPSPGQNRQSQPTTAVLDVPPCTHSSHRPESVSRVPGTGLRYRIRIPSQVSRRYSPLSSVASSLARALCTNAESWENTPTDSRVRYP</sequence>
<proteinExistence type="predicted"/>
<gene>
    <name evidence="2" type="ORF">QBC47DRAFT_95360</name>
</gene>
<feature type="compositionally biased region" description="Low complexity" evidence="1">
    <location>
        <begin position="142"/>
        <end position="151"/>
    </location>
</feature>
<dbReference type="Proteomes" id="UP001239445">
    <property type="component" value="Unassembled WGS sequence"/>
</dbReference>
<dbReference type="EMBL" id="MU839828">
    <property type="protein sequence ID" value="KAK1758766.1"/>
    <property type="molecule type" value="Genomic_DNA"/>
</dbReference>
<keyword evidence="3" id="KW-1185">Reference proteome</keyword>
<evidence type="ECO:0000256" key="1">
    <source>
        <dbReference type="SAM" id="MobiDB-lite"/>
    </source>
</evidence>
<evidence type="ECO:0000313" key="2">
    <source>
        <dbReference type="EMBL" id="KAK1758766.1"/>
    </source>
</evidence>
<dbReference type="AlphaFoldDB" id="A0AAJ0BMR3"/>